<protein>
    <submittedName>
        <fullName evidence="4">Cyclin-like protein</fullName>
    </submittedName>
</protein>
<sequence length="288" mass="33328">MNDIFKTQWKFDKNQYGKFTPSRCDGISIEEENKLRSDGIQFIKNISVWLRLKQTTIATASAYFHRFFMRCSFKDYTQYDIGAAATFLAAKTTEHPRIIDYVSVACARVIRHDNHFYDVDEFTRWIKIIISKEKILAEKICFDFDVDLPHIHVIDFLENSSDIMITEKKKVILMRMASLIISQTYNHPFCLYYTSKEIASAVLYISHKYIGLPVNENPLLGPTLWGIMETDVYAVHKCINDVFSTYPTPPRLKKINNGSRDDNPLTNVVIIFDDDNYATATLKEKSSA</sequence>
<dbReference type="GO" id="GO:0006357">
    <property type="term" value="P:regulation of transcription by RNA polymerase II"/>
    <property type="evidence" value="ECO:0007669"/>
    <property type="project" value="InterPro"/>
</dbReference>
<evidence type="ECO:0000256" key="1">
    <source>
        <dbReference type="RuleBase" id="RU000383"/>
    </source>
</evidence>
<evidence type="ECO:0000313" key="3">
    <source>
        <dbReference type="EMBL" id="GBC10378.1"/>
    </source>
</evidence>
<dbReference type="OrthoDB" id="25002at2759"/>
<dbReference type="PANTHER" id="PTHR10026">
    <property type="entry name" value="CYCLIN"/>
    <property type="match status" value="1"/>
</dbReference>
<keyword evidence="1" id="KW-0195">Cyclin</keyword>
<dbReference type="Proteomes" id="UP000615446">
    <property type="component" value="Unassembled WGS sequence"/>
</dbReference>
<name>A0A2Z6S4W6_9GLOM</name>
<dbReference type="Gene3D" id="1.10.472.10">
    <property type="entry name" value="Cyclin-like"/>
    <property type="match status" value="2"/>
</dbReference>
<dbReference type="InterPro" id="IPR036915">
    <property type="entry name" value="Cyclin-like_sf"/>
</dbReference>
<keyword evidence="5" id="KW-1185">Reference proteome</keyword>
<dbReference type="GO" id="GO:0016538">
    <property type="term" value="F:cyclin-dependent protein serine/threonine kinase regulator activity"/>
    <property type="evidence" value="ECO:0007669"/>
    <property type="project" value="InterPro"/>
</dbReference>
<gene>
    <name evidence="4" type="ORF">RCL2_002557600</name>
    <name evidence="3" type="ORF">RclHR1_09590001</name>
</gene>
<evidence type="ECO:0000313" key="4">
    <source>
        <dbReference type="EMBL" id="GES99057.1"/>
    </source>
</evidence>
<organism evidence="3 5">
    <name type="scientific">Rhizophagus clarus</name>
    <dbReference type="NCBI Taxonomy" id="94130"/>
    <lineage>
        <taxon>Eukaryota</taxon>
        <taxon>Fungi</taxon>
        <taxon>Fungi incertae sedis</taxon>
        <taxon>Mucoromycota</taxon>
        <taxon>Glomeromycotina</taxon>
        <taxon>Glomeromycetes</taxon>
        <taxon>Glomerales</taxon>
        <taxon>Glomeraceae</taxon>
        <taxon>Rhizophagus</taxon>
    </lineage>
</organism>
<dbReference type="STRING" id="94130.A0A2Z6S4W6"/>
<feature type="domain" description="Cyclin-like" evidence="2">
    <location>
        <begin position="41"/>
        <end position="138"/>
    </location>
</feature>
<proteinExistence type="inferred from homology"/>
<evidence type="ECO:0000259" key="2">
    <source>
        <dbReference type="SMART" id="SM00385"/>
    </source>
</evidence>
<dbReference type="SUPFAM" id="SSF47954">
    <property type="entry name" value="Cyclin-like"/>
    <property type="match status" value="2"/>
</dbReference>
<evidence type="ECO:0000313" key="5">
    <source>
        <dbReference type="Proteomes" id="UP000247702"/>
    </source>
</evidence>
<dbReference type="InterPro" id="IPR013763">
    <property type="entry name" value="Cyclin-like_dom"/>
</dbReference>
<comment type="similarity">
    <text evidence="1">Belongs to the cyclin family.</text>
</comment>
<dbReference type="EMBL" id="BLAL01000278">
    <property type="protein sequence ID" value="GES99057.1"/>
    <property type="molecule type" value="Genomic_DNA"/>
</dbReference>
<dbReference type="PIRSF" id="PIRSF028758">
    <property type="entry name" value="Cyclin, C/H/G types"/>
    <property type="match status" value="1"/>
</dbReference>
<dbReference type="AlphaFoldDB" id="A0A2Z6S4W6"/>
<dbReference type="InterPro" id="IPR006671">
    <property type="entry name" value="Cyclin_N"/>
</dbReference>
<accession>A0A2Z6S4W6</accession>
<reference evidence="4" key="2">
    <citation type="submission" date="2019-10" db="EMBL/GenBank/DDBJ databases">
        <title>Conservation and host-specific expression of non-tandemly repeated heterogenous ribosome RNA gene in arbuscular mycorrhizal fungi.</title>
        <authorList>
            <person name="Maeda T."/>
            <person name="Kobayashi Y."/>
            <person name="Nakagawa T."/>
            <person name="Ezawa T."/>
            <person name="Yamaguchi K."/>
            <person name="Bino T."/>
            <person name="Nishimoto Y."/>
            <person name="Shigenobu S."/>
            <person name="Kawaguchi M."/>
        </authorList>
    </citation>
    <scope>NUCLEOTIDE SEQUENCE</scope>
    <source>
        <strain evidence="4">HR1</strain>
    </source>
</reference>
<comment type="caution">
    <text evidence="3">The sequence shown here is derived from an EMBL/GenBank/DDBJ whole genome shotgun (WGS) entry which is preliminary data.</text>
</comment>
<dbReference type="Pfam" id="PF00134">
    <property type="entry name" value="Cyclin_N"/>
    <property type="match status" value="1"/>
</dbReference>
<reference evidence="3 5" key="1">
    <citation type="submission" date="2017-11" db="EMBL/GenBank/DDBJ databases">
        <title>The genome of Rhizophagus clarus HR1 reveals common genetic basis of auxotrophy among arbuscular mycorrhizal fungi.</title>
        <authorList>
            <person name="Kobayashi Y."/>
        </authorList>
    </citation>
    <scope>NUCLEOTIDE SEQUENCE [LARGE SCALE GENOMIC DNA]</scope>
    <source>
        <strain evidence="3 5">HR1</strain>
    </source>
</reference>
<dbReference type="InterPro" id="IPR043198">
    <property type="entry name" value="Cyclin/Ssn8"/>
</dbReference>
<dbReference type="Proteomes" id="UP000247702">
    <property type="component" value="Unassembled WGS sequence"/>
</dbReference>
<dbReference type="EMBL" id="BEXD01004380">
    <property type="protein sequence ID" value="GBC10378.1"/>
    <property type="molecule type" value="Genomic_DNA"/>
</dbReference>
<dbReference type="SMART" id="SM00385">
    <property type="entry name" value="CYCLIN"/>
    <property type="match status" value="1"/>
</dbReference>